<dbReference type="AlphaFoldDB" id="A0A183IAA3"/>
<accession>A0A183IAA3</accession>
<dbReference type="PANTHER" id="PTHR14190:SF7">
    <property type="entry name" value="VACUOLAR PROTEIN SORTING-ASSOCIATED PROTEIN 52 HOMOLOG"/>
    <property type="match status" value="1"/>
</dbReference>
<dbReference type="Pfam" id="PF04129">
    <property type="entry name" value="Vps52_CC"/>
    <property type="match status" value="1"/>
</dbReference>
<dbReference type="OrthoDB" id="19482at2759"/>
<dbReference type="WBParaSite" id="SBAD_0000056901-mRNA-1">
    <property type="protein sequence ID" value="SBAD_0000056901-mRNA-1"/>
    <property type="gene ID" value="SBAD_0000056901"/>
</dbReference>
<dbReference type="InterPro" id="IPR048319">
    <property type="entry name" value="Vps52_CC"/>
</dbReference>
<dbReference type="GO" id="GO:0007041">
    <property type="term" value="P:lysosomal transport"/>
    <property type="evidence" value="ECO:0007669"/>
    <property type="project" value="TreeGrafter"/>
</dbReference>
<dbReference type="GO" id="GO:0032456">
    <property type="term" value="P:endocytic recycling"/>
    <property type="evidence" value="ECO:0007669"/>
    <property type="project" value="TreeGrafter"/>
</dbReference>
<feature type="domain" description="Vps52 coiled-coil" evidence="2">
    <location>
        <begin position="14"/>
        <end position="92"/>
    </location>
</feature>
<evidence type="ECO:0000256" key="1">
    <source>
        <dbReference type="ARBA" id="ARBA00017083"/>
    </source>
</evidence>
<name>A0A183IAA3_9BILA</name>
<dbReference type="Proteomes" id="UP000270296">
    <property type="component" value="Unassembled WGS sequence"/>
</dbReference>
<dbReference type="GO" id="GO:0019905">
    <property type="term" value="F:syntaxin binding"/>
    <property type="evidence" value="ECO:0007669"/>
    <property type="project" value="TreeGrafter"/>
</dbReference>
<dbReference type="EMBL" id="UZAM01001741">
    <property type="protein sequence ID" value="VDO84941.1"/>
    <property type="molecule type" value="Genomic_DNA"/>
</dbReference>
<dbReference type="GO" id="GO:0005829">
    <property type="term" value="C:cytosol"/>
    <property type="evidence" value="ECO:0007669"/>
    <property type="project" value="GOC"/>
</dbReference>
<dbReference type="InterPro" id="IPR007258">
    <property type="entry name" value="Vps52"/>
</dbReference>
<dbReference type="GO" id="GO:0000938">
    <property type="term" value="C:GARP complex"/>
    <property type="evidence" value="ECO:0007669"/>
    <property type="project" value="TreeGrafter"/>
</dbReference>
<sequence length="93" mass="10305">MLSSLDQYDLILDIDNAEKIATLHNKILEFDNTLANIEHLLGAFKFNLSSISSEIQSLQADSVSMALKLKNRQAVRGELSQLIDEVAVSDELS</sequence>
<dbReference type="GO" id="GO:0042147">
    <property type="term" value="P:retrograde transport, endosome to Golgi"/>
    <property type="evidence" value="ECO:0007669"/>
    <property type="project" value="TreeGrafter"/>
</dbReference>
<dbReference type="GO" id="GO:0006896">
    <property type="term" value="P:Golgi to vacuole transport"/>
    <property type="evidence" value="ECO:0007669"/>
    <property type="project" value="TreeGrafter"/>
</dbReference>
<protein>
    <recommendedName>
        <fullName evidence="1">Vacuolar protein sorting-associated protein 52 homolog</fullName>
    </recommendedName>
</protein>
<gene>
    <name evidence="3" type="ORF">SBAD_LOCUS547</name>
</gene>
<keyword evidence="4" id="KW-1185">Reference proteome</keyword>
<organism evidence="5">
    <name type="scientific">Soboliphyme baturini</name>
    <dbReference type="NCBI Taxonomy" id="241478"/>
    <lineage>
        <taxon>Eukaryota</taxon>
        <taxon>Metazoa</taxon>
        <taxon>Ecdysozoa</taxon>
        <taxon>Nematoda</taxon>
        <taxon>Enoplea</taxon>
        <taxon>Dorylaimia</taxon>
        <taxon>Dioctophymatida</taxon>
        <taxon>Dioctophymatoidea</taxon>
        <taxon>Soboliphymatidae</taxon>
        <taxon>Soboliphyme</taxon>
    </lineage>
</organism>
<evidence type="ECO:0000313" key="3">
    <source>
        <dbReference type="EMBL" id="VDO84941.1"/>
    </source>
</evidence>
<evidence type="ECO:0000313" key="4">
    <source>
        <dbReference type="Proteomes" id="UP000270296"/>
    </source>
</evidence>
<evidence type="ECO:0000259" key="2">
    <source>
        <dbReference type="Pfam" id="PF04129"/>
    </source>
</evidence>
<dbReference type="PANTHER" id="PTHR14190">
    <property type="entry name" value="SUPPRESSOR OF ACTIN MUTATIONS 2/VACUOLAR PROTEIN SORTING 52"/>
    <property type="match status" value="1"/>
</dbReference>
<evidence type="ECO:0000313" key="5">
    <source>
        <dbReference type="WBParaSite" id="SBAD_0000056901-mRNA-1"/>
    </source>
</evidence>
<reference evidence="5" key="1">
    <citation type="submission" date="2016-06" db="UniProtKB">
        <authorList>
            <consortium name="WormBaseParasite"/>
        </authorList>
    </citation>
    <scope>IDENTIFICATION</scope>
</reference>
<reference evidence="3 4" key="2">
    <citation type="submission" date="2018-11" db="EMBL/GenBank/DDBJ databases">
        <authorList>
            <consortium name="Pathogen Informatics"/>
        </authorList>
    </citation>
    <scope>NUCLEOTIDE SEQUENCE [LARGE SCALE GENOMIC DNA]</scope>
</reference>
<proteinExistence type="predicted"/>